<dbReference type="HOGENOM" id="CLU_034372_0_0_12"/>
<dbReference type="KEGG" id="sta:STHERM_c11580"/>
<gene>
    <name evidence="1" type="ordered locus">STHERM_c11580</name>
</gene>
<reference evidence="1 2" key="2">
    <citation type="journal article" date="2010" name="J. Bacteriol.">
        <title>Genome sequence of the polysaccharide-degrading, thermophilic anaerobe Spirochaeta thermophila DSM 6192.</title>
        <authorList>
            <person name="Angelov A."/>
            <person name="Liebl S."/>
            <person name="Ballschmiter M."/>
            <person name="Bomeke M."/>
            <person name="Lehmann R."/>
            <person name="Liesegang H."/>
            <person name="Daniel R."/>
            <person name="Liebl W."/>
        </authorList>
    </citation>
    <scope>NUCLEOTIDE SEQUENCE [LARGE SCALE GENOMIC DNA]</scope>
    <source>
        <strain evidence="2">ATCC 49972 / DSM 6192 / RI 19.B1</strain>
    </source>
</reference>
<organism evidence="1 2">
    <name type="scientific">Winmispira thermophila (strain ATCC 49972 / DSM 6192 / RI 19.B1)</name>
    <name type="common">Spirochaeta thermophila</name>
    <dbReference type="NCBI Taxonomy" id="665571"/>
    <lineage>
        <taxon>Bacteria</taxon>
        <taxon>Pseudomonadati</taxon>
        <taxon>Spirochaetota</taxon>
        <taxon>Spirochaetia</taxon>
        <taxon>Winmispirales</taxon>
        <taxon>Winmispiraceae</taxon>
        <taxon>Winmispira</taxon>
    </lineage>
</organism>
<dbReference type="Proteomes" id="UP000001296">
    <property type="component" value="Chromosome"/>
</dbReference>
<reference key="1">
    <citation type="submission" date="2009-08" db="EMBL/GenBank/DDBJ databases">
        <title>The genome sequence of Spirochaeta thermophila DSM6192.</title>
        <authorList>
            <person name="Angelov A."/>
            <person name="Mientus M."/>
            <person name="Wittenberg S."/>
            <person name="Lehmann R."/>
            <person name="Liesegang H."/>
            <person name="Daniel R."/>
            <person name="Liebl W."/>
        </authorList>
    </citation>
    <scope>NUCLEOTIDE SEQUENCE</scope>
    <source>
        <strain>DSM 6192</strain>
    </source>
</reference>
<dbReference type="EMBL" id="CP001698">
    <property type="protein sequence ID" value="ADN02100.1"/>
    <property type="molecule type" value="Genomic_DNA"/>
</dbReference>
<proteinExistence type="predicted"/>
<dbReference type="AlphaFoldDB" id="E0RSW2"/>
<accession>E0RSW2</accession>
<sequence>MVVLPASMCAMIPMLRILVLSIAPRATDRSIFRGKREGLYFLSILGYTVPMEASVFSRLVRELSAEEREALRKKLLDEQTHPEDLPLGATEEELHLEDQNYEEVWDRLSLIQKFLVFLKELFTGISRELSIKQYLLRKVRGRIQRKDPLLLHFPEKRLGVRLYERIREIARKTSILREELGPLWTRDHEDAFLAALFAFVSPEVDTELQQLLLVDRMEERVEREAPGLAFPERRKEIKRRLSEGMERIFSYIPTTTRKRMQGAARLLSYLKQVCEFPYATILSFWEGKGKISSPGWENPDLKRRLLEMASLLYAEVEPPPRGFFHFLSLYLEGLREEDGVPSSGTDVEASLLRVIQELTEEVHRLPLLDVARVVSGNPVFVPSPFAGGEEWLVRVRRYWDQVLQESFDRFVIRREKEDLEERMCSFLGVEDLSPLPYYGYFIDDEFFPGKFALSLRFTVEFAEKLFFPQYLTWLNVIMIDGAFYKEENRIQLVDSFTVLTGMREVLADLALRFSPEGEIGRRRRMVEQESIIKPLKRRRLEVVMEQEEKRIGRWLSSLQEAADLLGKVLGGILWGRSGEPFDTLSNLEDLDVREHRRLRKSLTEVQRGIALMAGLLRESLDLESRERG</sequence>
<name>E0RSW2_WINT6</name>
<dbReference type="eggNOG" id="ENOG5033U21">
    <property type="taxonomic scope" value="Bacteria"/>
</dbReference>
<dbReference type="InterPro" id="IPR035196">
    <property type="entry name" value="DUF5312"/>
</dbReference>
<dbReference type="PaxDb" id="665571-STHERM_c11580"/>
<evidence type="ECO:0000313" key="1">
    <source>
        <dbReference type="EMBL" id="ADN02100.1"/>
    </source>
</evidence>
<evidence type="ECO:0000313" key="2">
    <source>
        <dbReference type="Proteomes" id="UP000001296"/>
    </source>
</evidence>
<protein>
    <submittedName>
        <fullName evidence="1">Uncharacterized protein</fullName>
    </submittedName>
</protein>
<dbReference type="Pfam" id="PF17239">
    <property type="entry name" value="DUF5312"/>
    <property type="match status" value="1"/>
</dbReference>